<evidence type="ECO:0000313" key="2">
    <source>
        <dbReference type="Proteomes" id="UP000022447"/>
    </source>
</evidence>
<gene>
    <name evidence="1" type="ORF">OCH239_20265</name>
</gene>
<reference evidence="1 2" key="1">
    <citation type="submission" date="2014-01" db="EMBL/GenBank/DDBJ databases">
        <title>Roseivivax halodurans JCM 10272 Genome Sequencing.</title>
        <authorList>
            <person name="Lai Q."/>
            <person name="Li G."/>
            <person name="Shao Z."/>
        </authorList>
    </citation>
    <scope>NUCLEOTIDE SEQUENCE [LARGE SCALE GENOMIC DNA]</scope>
    <source>
        <strain evidence="1 2">JCM 10272</strain>
    </source>
</reference>
<sequence length="65" mass="7389">MDIQQQIAAMTLGSPSLERPTSFSKEDFDSTPAFENKEIAFYQMKGLVFRTWLKAALEEASKMLN</sequence>
<keyword evidence="2" id="KW-1185">Reference proteome</keyword>
<protein>
    <submittedName>
        <fullName evidence="1">Uncharacterized protein</fullName>
    </submittedName>
</protein>
<dbReference type="EMBL" id="JALZ01000076">
    <property type="protein sequence ID" value="ETX11192.1"/>
    <property type="molecule type" value="Genomic_DNA"/>
</dbReference>
<evidence type="ECO:0000313" key="1">
    <source>
        <dbReference type="EMBL" id="ETX11192.1"/>
    </source>
</evidence>
<name>X7E5F0_9RHOB</name>
<dbReference type="Proteomes" id="UP000022447">
    <property type="component" value="Unassembled WGS sequence"/>
</dbReference>
<dbReference type="STRING" id="1449350.OCH239_20265"/>
<dbReference type="InterPro" id="IPR029068">
    <property type="entry name" value="Glyas_Bleomycin-R_OHBP_Dase"/>
</dbReference>
<dbReference type="OrthoDB" id="9798430at2"/>
<dbReference type="AlphaFoldDB" id="X7E5F0"/>
<dbReference type="Gene3D" id="3.10.180.10">
    <property type="entry name" value="2,3-Dihydroxybiphenyl 1,2-Dioxygenase, domain 1"/>
    <property type="match status" value="1"/>
</dbReference>
<accession>X7E5F0</accession>
<dbReference type="eggNOG" id="COG0346">
    <property type="taxonomic scope" value="Bacteria"/>
</dbReference>
<proteinExistence type="predicted"/>
<dbReference type="RefSeq" id="WP_051489704.1">
    <property type="nucleotide sequence ID" value="NZ_JALZ01000076.1"/>
</dbReference>
<comment type="caution">
    <text evidence="1">The sequence shown here is derived from an EMBL/GenBank/DDBJ whole genome shotgun (WGS) entry which is preliminary data.</text>
</comment>
<organism evidence="1 2">
    <name type="scientific">Roseivivax halodurans JCM 10272</name>
    <dbReference type="NCBI Taxonomy" id="1449350"/>
    <lineage>
        <taxon>Bacteria</taxon>
        <taxon>Pseudomonadati</taxon>
        <taxon>Pseudomonadota</taxon>
        <taxon>Alphaproteobacteria</taxon>
        <taxon>Rhodobacterales</taxon>
        <taxon>Roseobacteraceae</taxon>
        <taxon>Roseivivax</taxon>
    </lineage>
</organism>